<keyword evidence="1" id="KW-0812">Transmembrane</keyword>
<evidence type="ECO:0000313" key="3">
    <source>
        <dbReference type="Proteomes" id="UP000837857"/>
    </source>
</evidence>
<name>A0ABN8HUM7_9NEOP</name>
<feature type="transmembrane region" description="Helical" evidence="1">
    <location>
        <begin position="31"/>
        <end position="49"/>
    </location>
</feature>
<feature type="non-terminal residue" evidence="2">
    <location>
        <position position="1"/>
    </location>
</feature>
<sequence>MVSFPRTNHFVIVYGGDFFSKRMAFAPNSNTIFYILPTSRILLPILSVHPMSYGCSFFMPLSYLLLTIWILVACYFAASVTLFFGLVTNDVMLCAVWIWYAVVFVVLMLMLMILLALVYTSRRQRNRVIVVILGMLWYILTVYFILVVNSHRKELVKANNLGEKIIDKL</sequence>
<feature type="transmembrane region" description="Helical" evidence="1">
    <location>
        <begin position="97"/>
        <end position="119"/>
    </location>
</feature>
<keyword evidence="1" id="KW-0472">Membrane</keyword>
<evidence type="ECO:0008006" key="4">
    <source>
        <dbReference type="Google" id="ProtNLM"/>
    </source>
</evidence>
<dbReference type="EMBL" id="OW152825">
    <property type="protein sequence ID" value="CAH2041623.1"/>
    <property type="molecule type" value="Genomic_DNA"/>
</dbReference>
<protein>
    <recommendedName>
        <fullName evidence="4">NADH dehydrogenase subunit 6</fullName>
    </recommendedName>
</protein>
<proteinExistence type="predicted"/>
<keyword evidence="1" id="KW-1133">Transmembrane helix</keyword>
<feature type="transmembrane region" description="Helical" evidence="1">
    <location>
        <begin position="128"/>
        <end position="148"/>
    </location>
</feature>
<keyword evidence="3" id="KW-1185">Reference proteome</keyword>
<feature type="transmembrane region" description="Helical" evidence="1">
    <location>
        <begin position="61"/>
        <end position="85"/>
    </location>
</feature>
<organism evidence="2 3">
    <name type="scientific">Iphiclides podalirius</name>
    <name type="common">scarce swallowtail</name>
    <dbReference type="NCBI Taxonomy" id="110791"/>
    <lineage>
        <taxon>Eukaryota</taxon>
        <taxon>Metazoa</taxon>
        <taxon>Ecdysozoa</taxon>
        <taxon>Arthropoda</taxon>
        <taxon>Hexapoda</taxon>
        <taxon>Insecta</taxon>
        <taxon>Pterygota</taxon>
        <taxon>Neoptera</taxon>
        <taxon>Endopterygota</taxon>
        <taxon>Lepidoptera</taxon>
        <taxon>Glossata</taxon>
        <taxon>Ditrysia</taxon>
        <taxon>Papilionoidea</taxon>
        <taxon>Papilionidae</taxon>
        <taxon>Papilioninae</taxon>
        <taxon>Iphiclides</taxon>
    </lineage>
</organism>
<gene>
    <name evidence="2" type="ORF">IPOD504_LOCUS3293</name>
</gene>
<dbReference type="Proteomes" id="UP000837857">
    <property type="component" value="Chromosome 13"/>
</dbReference>
<evidence type="ECO:0000256" key="1">
    <source>
        <dbReference type="SAM" id="Phobius"/>
    </source>
</evidence>
<accession>A0ABN8HUM7</accession>
<reference evidence="2" key="1">
    <citation type="submission" date="2022-03" db="EMBL/GenBank/DDBJ databases">
        <authorList>
            <person name="Martin H S."/>
        </authorList>
    </citation>
    <scope>NUCLEOTIDE SEQUENCE</scope>
</reference>
<evidence type="ECO:0000313" key="2">
    <source>
        <dbReference type="EMBL" id="CAH2041623.1"/>
    </source>
</evidence>